<dbReference type="STRING" id="561184.SAMN05216376_101573"/>
<accession>A0A225QT33</accession>
<dbReference type="EMBL" id="JSUQ01000004">
    <property type="protein sequence ID" value="KHQ54022.1"/>
    <property type="molecule type" value="Genomic_DNA"/>
</dbReference>
<dbReference type="RefSeq" id="WP_052244328.1">
    <property type="nucleotide sequence ID" value="NZ_JAHVJH010000005.1"/>
</dbReference>
<comment type="caution">
    <text evidence="1">The sequence shown here is derived from an EMBL/GenBank/DDBJ whole genome shotgun (WGS) entry which is preliminary data.</text>
</comment>
<dbReference type="Proteomes" id="UP000030960">
    <property type="component" value="Unassembled WGS sequence"/>
</dbReference>
<gene>
    <name evidence="1" type="ORF">OA50_01250</name>
</gene>
<sequence>MIRAALLLCAFCASPVLAQEMTLSERLRALSAPAPTDFYEDERQGDLDLIASHAPALFGDDGAVIVMFSGPECGSCGTAWTDLQDMAQAQGVPVRLLDTGEPENAALMQALTLDTLPSYVMRDRLIRGEMPAFVLGRYLAE</sequence>
<organism evidence="1 2">
    <name type="scientific">Mameliella alba</name>
    <dbReference type="NCBI Taxonomy" id="561184"/>
    <lineage>
        <taxon>Bacteria</taxon>
        <taxon>Pseudomonadati</taxon>
        <taxon>Pseudomonadota</taxon>
        <taxon>Alphaproteobacteria</taxon>
        <taxon>Rhodobacterales</taxon>
        <taxon>Roseobacteraceae</taxon>
        <taxon>Mameliella</taxon>
    </lineage>
</organism>
<keyword evidence="2" id="KW-1185">Reference proteome</keyword>
<protein>
    <submittedName>
        <fullName evidence="1">NADH dehydrogenase subunit N</fullName>
    </submittedName>
</protein>
<proteinExistence type="predicted"/>
<accession>A0A0B3S134</accession>
<dbReference type="SUPFAM" id="SSF52833">
    <property type="entry name" value="Thioredoxin-like"/>
    <property type="match status" value="1"/>
</dbReference>
<name>A0A0B3S134_9RHOB</name>
<dbReference type="AlphaFoldDB" id="A0A0B3S134"/>
<dbReference type="InterPro" id="IPR036249">
    <property type="entry name" value="Thioredoxin-like_sf"/>
</dbReference>
<dbReference type="OrthoDB" id="7726503at2"/>
<reference evidence="1 2" key="1">
    <citation type="submission" date="2014-10" db="EMBL/GenBank/DDBJ databases">
        <title>Genome sequence of Ponticoccus sp. strain UMTAT08 isolated from clonal culture of toxic dinoflagellate Alexandrium tamiyavanichii.</title>
        <authorList>
            <person name="Gan H.Y."/>
            <person name="Muhd D.-D."/>
            <person name="Mohd Noor M.E."/>
            <person name="Yeong Y.S."/>
            <person name="Usup G."/>
        </authorList>
    </citation>
    <scope>NUCLEOTIDE SEQUENCE [LARGE SCALE GENOMIC DNA]</scope>
    <source>
        <strain evidence="1 2">UMTAT08</strain>
    </source>
</reference>
<evidence type="ECO:0000313" key="2">
    <source>
        <dbReference type="Proteomes" id="UP000030960"/>
    </source>
</evidence>
<evidence type="ECO:0000313" key="1">
    <source>
        <dbReference type="EMBL" id="KHQ54022.1"/>
    </source>
</evidence>